<name>A0A1L6R9R7_9LACO</name>
<dbReference type="Proteomes" id="UP000185473">
    <property type="component" value="Chromosome"/>
</dbReference>
<reference evidence="1 2" key="1">
    <citation type="submission" date="2016-02" db="EMBL/GenBank/DDBJ databases">
        <title>Complete Genome Sequence of Weissella jogaejeotgali FOL01.</title>
        <authorList>
            <person name="Lee J.-H."/>
            <person name="Ku H.-J."/>
        </authorList>
    </citation>
    <scope>NUCLEOTIDE SEQUENCE [LARGE SCALE GENOMIC DNA]</scope>
    <source>
        <strain evidence="1 2">FOL01</strain>
    </source>
</reference>
<evidence type="ECO:0000313" key="1">
    <source>
        <dbReference type="EMBL" id="APS41284.1"/>
    </source>
</evidence>
<sequence>MSRKKPEIPLEQRFWVDTPTAAALLGYGEGKFQEIREDPSFVMAGVERRDGRFAQELLKQWANGEI</sequence>
<dbReference type="AlphaFoldDB" id="A0A1L6R9R7"/>
<dbReference type="RefSeq" id="WP_075269128.1">
    <property type="nucleotide sequence ID" value="NZ_CP014332.1"/>
</dbReference>
<accession>A0A1L6R9R7</accession>
<evidence type="ECO:0000313" key="2">
    <source>
        <dbReference type="Proteomes" id="UP000185473"/>
    </source>
</evidence>
<dbReference type="STRING" id="1631871.FOL01_0425"/>
<keyword evidence="2" id="KW-1185">Reference proteome</keyword>
<protein>
    <submittedName>
        <fullName evidence="1">Uncharacterized protein</fullName>
    </submittedName>
</protein>
<proteinExistence type="predicted"/>
<gene>
    <name evidence="1" type="ORF">FOL01_0425</name>
</gene>
<dbReference type="OrthoDB" id="9890227at2"/>
<dbReference type="EMBL" id="CP014332">
    <property type="protein sequence ID" value="APS41284.1"/>
    <property type="molecule type" value="Genomic_DNA"/>
</dbReference>
<dbReference type="KEGG" id="wjo:FOL01_0425"/>
<organism evidence="1 2">
    <name type="scientific">Weissella jogaejeotgali</name>
    <dbReference type="NCBI Taxonomy" id="1631871"/>
    <lineage>
        <taxon>Bacteria</taxon>
        <taxon>Bacillati</taxon>
        <taxon>Bacillota</taxon>
        <taxon>Bacilli</taxon>
        <taxon>Lactobacillales</taxon>
        <taxon>Lactobacillaceae</taxon>
        <taxon>Weissella</taxon>
    </lineage>
</organism>